<dbReference type="AlphaFoldDB" id="A0A0B2UUE0"/>
<proteinExistence type="predicted"/>
<dbReference type="EMBL" id="JPKZ01002854">
    <property type="protein sequence ID" value="KHN74711.1"/>
    <property type="molecule type" value="Genomic_DNA"/>
</dbReference>
<protein>
    <submittedName>
        <fullName evidence="1">Uncharacterized protein</fullName>
    </submittedName>
</protein>
<dbReference type="Proteomes" id="UP000031036">
    <property type="component" value="Unassembled WGS sequence"/>
</dbReference>
<sequence length="133" mass="15048">CLWRRTPSPPAVHIEKTERIGDIRLTTRRWVTGVKGSPVLVIWEALIAIRAEVQIVVVSNLGARIRAVILAARQTKVSRLTHFITRVKLLLFVRYPFFRASCAQGIRCFRASEILCRCIHIIVSLCPSDSLNS</sequence>
<organism evidence="1 2">
    <name type="scientific">Toxocara canis</name>
    <name type="common">Canine roundworm</name>
    <dbReference type="NCBI Taxonomy" id="6265"/>
    <lineage>
        <taxon>Eukaryota</taxon>
        <taxon>Metazoa</taxon>
        <taxon>Ecdysozoa</taxon>
        <taxon>Nematoda</taxon>
        <taxon>Chromadorea</taxon>
        <taxon>Rhabditida</taxon>
        <taxon>Spirurina</taxon>
        <taxon>Ascaridomorpha</taxon>
        <taxon>Ascaridoidea</taxon>
        <taxon>Toxocaridae</taxon>
        <taxon>Toxocara</taxon>
    </lineage>
</organism>
<comment type="caution">
    <text evidence="1">The sequence shown here is derived from an EMBL/GenBank/DDBJ whole genome shotgun (WGS) entry which is preliminary data.</text>
</comment>
<gene>
    <name evidence="1" type="ORF">Tcan_00191</name>
</gene>
<name>A0A0B2UUE0_TOXCA</name>
<feature type="non-terminal residue" evidence="1">
    <location>
        <position position="1"/>
    </location>
</feature>
<keyword evidence="2" id="KW-1185">Reference proteome</keyword>
<evidence type="ECO:0000313" key="1">
    <source>
        <dbReference type="EMBL" id="KHN74711.1"/>
    </source>
</evidence>
<reference evidence="1 2" key="1">
    <citation type="submission" date="2014-11" db="EMBL/GenBank/DDBJ databases">
        <title>Genetic blueprint of the zoonotic pathogen Toxocara canis.</title>
        <authorList>
            <person name="Zhu X.-Q."/>
            <person name="Korhonen P.K."/>
            <person name="Cai H."/>
            <person name="Young N.D."/>
            <person name="Nejsum P."/>
            <person name="von Samson-Himmelstjerna G."/>
            <person name="Boag P.R."/>
            <person name="Tan P."/>
            <person name="Li Q."/>
            <person name="Min J."/>
            <person name="Yang Y."/>
            <person name="Wang X."/>
            <person name="Fang X."/>
            <person name="Hall R.S."/>
            <person name="Hofmann A."/>
            <person name="Sternberg P.W."/>
            <person name="Jex A.R."/>
            <person name="Gasser R.B."/>
        </authorList>
    </citation>
    <scope>NUCLEOTIDE SEQUENCE [LARGE SCALE GENOMIC DNA]</scope>
    <source>
        <strain evidence="1">PN_DK_2014</strain>
    </source>
</reference>
<accession>A0A0B2UUE0</accession>
<evidence type="ECO:0000313" key="2">
    <source>
        <dbReference type="Proteomes" id="UP000031036"/>
    </source>
</evidence>